<dbReference type="RefSeq" id="WP_394844271.1">
    <property type="nucleotide sequence ID" value="NZ_CP089982.1"/>
</dbReference>
<proteinExistence type="predicted"/>
<dbReference type="SMART" id="SM00331">
    <property type="entry name" value="PP2C_SIG"/>
    <property type="match status" value="1"/>
</dbReference>
<dbReference type="InterPro" id="IPR036457">
    <property type="entry name" value="PPM-type-like_dom_sf"/>
</dbReference>
<sequence length="257" mass="28429">MTRPLRIELAGKTDVGKKRNHNEDNFSIIEESGLYIVADGMGGHASGEVASQMAVDAMREFFLSTAQDPERTWPYKMDRSKGYEENRLITGIKLANLRIYETAQRDAGKRGMGTTIVTMFAVEDGVYIAHVGDSRGYRIRDGKIEQLTEDHSLLNDYIKMKRLTPEEIANFPHKNVIVRALGMKDTVKVDTRFETPRANDTYLLCSDGLSGPVTDAEMLEMVTSSPDLETAAGRLIAAANSNGGPDNITVILARWVG</sequence>
<organism evidence="2 3">
    <name type="scientific">Pendulispora brunnea</name>
    <dbReference type="NCBI Taxonomy" id="2905690"/>
    <lineage>
        <taxon>Bacteria</taxon>
        <taxon>Pseudomonadati</taxon>
        <taxon>Myxococcota</taxon>
        <taxon>Myxococcia</taxon>
        <taxon>Myxococcales</taxon>
        <taxon>Sorangiineae</taxon>
        <taxon>Pendulisporaceae</taxon>
        <taxon>Pendulispora</taxon>
    </lineage>
</organism>
<dbReference type="Proteomes" id="UP001379533">
    <property type="component" value="Chromosome"/>
</dbReference>
<protein>
    <submittedName>
        <fullName evidence="2">Stp1/IreP family PP2C-type Ser/Thr phosphatase</fullName>
    </submittedName>
</protein>
<evidence type="ECO:0000259" key="1">
    <source>
        <dbReference type="PROSITE" id="PS51746"/>
    </source>
</evidence>
<accession>A0ABZ2K4P3</accession>
<dbReference type="CDD" id="cd00143">
    <property type="entry name" value="PP2Cc"/>
    <property type="match status" value="1"/>
</dbReference>
<keyword evidence="3" id="KW-1185">Reference proteome</keyword>
<dbReference type="Gene3D" id="3.60.40.10">
    <property type="entry name" value="PPM-type phosphatase domain"/>
    <property type="match status" value="1"/>
</dbReference>
<dbReference type="Pfam" id="PF13672">
    <property type="entry name" value="PP2C_2"/>
    <property type="match status" value="1"/>
</dbReference>
<dbReference type="SUPFAM" id="SSF81606">
    <property type="entry name" value="PP2C-like"/>
    <property type="match status" value="1"/>
</dbReference>
<evidence type="ECO:0000313" key="2">
    <source>
        <dbReference type="EMBL" id="WXA93671.1"/>
    </source>
</evidence>
<evidence type="ECO:0000313" key="3">
    <source>
        <dbReference type="Proteomes" id="UP001379533"/>
    </source>
</evidence>
<name>A0ABZ2K4P3_9BACT</name>
<dbReference type="SMART" id="SM00332">
    <property type="entry name" value="PP2Cc"/>
    <property type="match status" value="1"/>
</dbReference>
<dbReference type="PANTHER" id="PTHR47992">
    <property type="entry name" value="PROTEIN PHOSPHATASE"/>
    <property type="match status" value="1"/>
</dbReference>
<reference evidence="2 3" key="1">
    <citation type="submission" date="2021-12" db="EMBL/GenBank/DDBJ databases">
        <title>Discovery of the Pendulisporaceae a myxobacterial family with distinct sporulation behavior and unique specialized metabolism.</title>
        <authorList>
            <person name="Garcia R."/>
            <person name="Popoff A."/>
            <person name="Bader C.D."/>
            <person name="Loehr J."/>
            <person name="Walesch S."/>
            <person name="Walt C."/>
            <person name="Boldt J."/>
            <person name="Bunk B."/>
            <person name="Haeckl F.J.F.P.J."/>
            <person name="Gunesch A.P."/>
            <person name="Birkelbach J."/>
            <person name="Nuebel U."/>
            <person name="Pietschmann T."/>
            <person name="Bach T."/>
            <person name="Mueller R."/>
        </authorList>
    </citation>
    <scope>NUCLEOTIDE SEQUENCE [LARGE SCALE GENOMIC DNA]</scope>
    <source>
        <strain evidence="2 3">MSr12523</strain>
    </source>
</reference>
<dbReference type="NCBIfam" id="NF033484">
    <property type="entry name" value="Stp1_PP2C_phos"/>
    <property type="match status" value="1"/>
</dbReference>
<dbReference type="InterPro" id="IPR015655">
    <property type="entry name" value="PP2C"/>
</dbReference>
<feature type="domain" description="PPM-type phosphatase" evidence="1">
    <location>
        <begin position="9"/>
        <end position="255"/>
    </location>
</feature>
<dbReference type="InterPro" id="IPR001932">
    <property type="entry name" value="PPM-type_phosphatase-like_dom"/>
</dbReference>
<dbReference type="PROSITE" id="PS51746">
    <property type="entry name" value="PPM_2"/>
    <property type="match status" value="1"/>
</dbReference>
<dbReference type="EMBL" id="CP089982">
    <property type="protein sequence ID" value="WXA93671.1"/>
    <property type="molecule type" value="Genomic_DNA"/>
</dbReference>
<gene>
    <name evidence="2" type="ORF">LZC95_45365</name>
</gene>